<evidence type="ECO:0000313" key="3">
    <source>
        <dbReference type="Proteomes" id="UP000095333"/>
    </source>
</evidence>
<gene>
    <name evidence="2" type="ORF">ERS852457_01426</name>
</gene>
<protein>
    <recommendedName>
        <fullName evidence="1">HTH cro/C1-type domain-containing protein</fullName>
    </recommendedName>
</protein>
<dbReference type="RefSeq" id="WP_007656427.1">
    <property type="nucleotide sequence ID" value="NZ_CYZI01000005.1"/>
</dbReference>
<dbReference type="InterPro" id="IPR009061">
    <property type="entry name" value="DNA-bd_dom_put_sf"/>
</dbReference>
<dbReference type="Proteomes" id="UP000095333">
    <property type="component" value="Unassembled WGS sequence"/>
</dbReference>
<dbReference type="AlphaFoldDB" id="A0A174CRC9"/>
<evidence type="ECO:0000313" key="2">
    <source>
        <dbReference type="EMBL" id="CUO14360.1"/>
    </source>
</evidence>
<proteinExistence type="predicted"/>
<organism evidence="2 3">
    <name type="scientific">Phocaeicola vulgatus</name>
    <name type="common">Bacteroides vulgatus</name>
    <dbReference type="NCBI Taxonomy" id="821"/>
    <lineage>
        <taxon>Bacteria</taxon>
        <taxon>Pseudomonadati</taxon>
        <taxon>Bacteroidota</taxon>
        <taxon>Bacteroidia</taxon>
        <taxon>Bacteroidales</taxon>
        <taxon>Bacteroidaceae</taxon>
        <taxon>Phocaeicola</taxon>
    </lineage>
</organism>
<dbReference type="InterPro" id="IPR001387">
    <property type="entry name" value="Cro/C1-type_HTH"/>
</dbReference>
<accession>A0A174CRC9</accession>
<reference evidence="2 3" key="1">
    <citation type="submission" date="2015-09" db="EMBL/GenBank/DDBJ databases">
        <authorList>
            <consortium name="Pathogen Informatics"/>
        </authorList>
    </citation>
    <scope>NUCLEOTIDE SEQUENCE [LARGE SCALE GENOMIC DNA]</scope>
    <source>
        <strain evidence="2 3">2789STDY5834842</strain>
    </source>
</reference>
<dbReference type="EMBL" id="CYZI01000005">
    <property type="protein sequence ID" value="CUO14360.1"/>
    <property type="molecule type" value="Genomic_DNA"/>
</dbReference>
<feature type="domain" description="HTH cro/C1-type" evidence="1">
    <location>
        <begin position="82"/>
        <end position="100"/>
    </location>
</feature>
<evidence type="ECO:0000259" key="1">
    <source>
        <dbReference type="PROSITE" id="PS50943"/>
    </source>
</evidence>
<dbReference type="SUPFAM" id="SSF46955">
    <property type="entry name" value="Putative DNA-binding domain"/>
    <property type="match status" value="1"/>
</dbReference>
<name>A0A174CRC9_PHOVU</name>
<dbReference type="PROSITE" id="PS50943">
    <property type="entry name" value="HTH_CROC1"/>
    <property type="match status" value="1"/>
</dbReference>
<sequence>MPNKKTKTVKIRHLECFSAIYEELAQNPEYAGYEIEEAVLQVKSYIPPTVKDVDKAIEKIRFSHATRKYKYPVFEGRELIDQKTLAKMAGVSRQTVARWEELGFISRSDIGLSGNKYFVIKEVVSQLERLKDVK</sequence>